<evidence type="ECO:0000313" key="3">
    <source>
        <dbReference type="Proteomes" id="UP001472677"/>
    </source>
</evidence>
<evidence type="ECO:0000313" key="2">
    <source>
        <dbReference type="EMBL" id="KAK8565038.1"/>
    </source>
</evidence>
<sequence length="102" mass="11271">MKQALHTKQQNNASTRSKGAESMGENHPPNGHLLSSSEINLPLVTVPTTEFNKDNGVMWASSPDRLELPPKLFHHSNCSDSPCVSESGSDIYSKREVIQKLR</sequence>
<comment type="caution">
    <text evidence="2">The sequence shown here is derived from an EMBL/GenBank/DDBJ whole genome shotgun (WGS) entry which is preliminary data.</text>
</comment>
<feature type="compositionally biased region" description="Polar residues" evidence="1">
    <location>
        <begin position="1"/>
        <end position="17"/>
    </location>
</feature>
<evidence type="ECO:0000256" key="1">
    <source>
        <dbReference type="SAM" id="MobiDB-lite"/>
    </source>
</evidence>
<dbReference type="PANTHER" id="PTHR34462:SF1">
    <property type="entry name" value="OS05G0587400 PROTEIN"/>
    <property type="match status" value="1"/>
</dbReference>
<dbReference type="PANTHER" id="PTHR34462">
    <property type="entry name" value="OS05G0587400 PROTEIN"/>
    <property type="match status" value="1"/>
</dbReference>
<keyword evidence="3" id="KW-1185">Reference proteome</keyword>
<feature type="region of interest" description="Disordered" evidence="1">
    <location>
        <begin position="1"/>
        <end position="38"/>
    </location>
</feature>
<name>A0ABR2EUH5_9ROSI</name>
<reference evidence="2 3" key="1">
    <citation type="journal article" date="2024" name="G3 (Bethesda)">
        <title>Genome assembly of Hibiscus sabdariffa L. provides insights into metabolisms of medicinal natural products.</title>
        <authorList>
            <person name="Kim T."/>
        </authorList>
    </citation>
    <scope>NUCLEOTIDE SEQUENCE [LARGE SCALE GENOMIC DNA]</scope>
    <source>
        <strain evidence="2">TK-2024</strain>
        <tissue evidence="2">Old leaves</tissue>
    </source>
</reference>
<protein>
    <submittedName>
        <fullName evidence="2">Uncharacterized protein</fullName>
    </submittedName>
</protein>
<organism evidence="2 3">
    <name type="scientific">Hibiscus sabdariffa</name>
    <name type="common">roselle</name>
    <dbReference type="NCBI Taxonomy" id="183260"/>
    <lineage>
        <taxon>Eukaryota</taxon>
        <taxon>Viridiplantae</taxon>
        <taxon>Streptophyta</taxon>
        <taxon>Embryophyta</taxon>
        <taxon>Tracheophyta</taxon>
        <taxon>Spermatophyta</taxon>
        <taxon>Magnoliopsida</taxon>
        <taxon>eudicotyledons</taxon>
        <taxon>Gunneridae</taxon>
        <taxon>Pentapetalae</taxon>
        <taxon>rosids</taxon>
        <taxon>malvids</taxon>
        <taxon>Malvales</taxon>
        <taxon>Malvaceae</taxon>
        <taxon>Malvoideae</taxon>
        <taxon>Hibiscus</taxon>
    </lineage>
</organism>
<dbReference type="EMBL" id="JBBPBM010000010">
    <property type="protein sequence ID" value="KAK8565038.1"/>
    <property type="molecule type" value="Genomic_DNA"/>
</dbReference>
<dbReference type="Proteomes" id="UP001472677">
    <property type="component" value="Unassembled WGS sequence"/>
</dbReference>
<proteinExistence type="predicted"/>
<gene>
    <name evidence="2" type="ORF">V6N12_058613</name>
</gene>
<accession>A0ABR2EUH5</accession>